<reference evidence="1 2" key="1">
    <citation type="submission" date="2020-08" db="EMBL/GenBank/DDBJ databases">
        <authorList>
            <person name="Liu C."/>
            <person name="Sun Q."/>
        </authorList>
    </citation>
    <scope>NUCLEOTIDE SEQUENCE [LARGE SCALE GENOMIC DNA]</scope>
    <source>
        <strain evidence="1 2">NSJ-22</strain>
    </source>
</reference>
<gene>
    <name evidence="1" type="ORF">H8909_12705</name>
</gene>
<keyword evidence="2" id="KW-1185">Reference proteome</keyword>
<dbReference type="SUPFAM" id="SSF52540">
    <property type="entry name" value="P-loop containing nucleoside triphosphate hydrolases"/>
    <property type="match status" value="1"/>
</dbReference>
<evidence type="ECO:0000313" key="1">
    <source>
        <dbReference type="EMBL" id="MBC6011056.1"/>
    </source>
</evidence>
<dbReference type="EMBL" id="JACRWG010000103">
    <property type="protein sequence ID" value="MBC6011056.1"/>
    <property type="molecule type" value="Genomic_DNA"/>
</dbReference>
<accession>A0ABR7KEA4</accession>
<comment type="caution">
    <text evidence="1">The sequence shown here is derived from an EMBL/GenBank/DDBJ whole genome shotgun (WGS) entry which is preliminary data.</text>
</comment>
<dbReference type="RefSeq" id="WP_187013084.1">
    <property type="nucleotide sequence ID" value="NZ_JACRWG010000103.1"/>
</dbReference>
<name>A0ABR7KEA4_9FIRM</name>
<proteinExistence type="predicted"/>
<evidence type="ECO:0000313" key="2">
    <source>
        <dbReference type="Proteomes" id="UP000603474"/>
    </source>
</evidence>
<dbReference type="InterPro" id="IPR027417">
    <property type="entry name" value="P-loop_NTPase"/>
</dbReference>
<sequence>MSKVDLSDFCKNPTGEKRINIRTLVKIPTGIREVDAFLGGGYPEGGIWVGHTTGITSPENTGKTTFLIKIMIKAAEKDIPSMYLLGEDGDGAVMDKAVHMAGGRYALTTYTDESGKPYTDVHHLCEEKIRLWLSGYLWNLDNSTTDGLDFEDIKKKIIDFSNKLRSSNCSHDEVGLVVLDNLMVLQSSVKGDNDTYSRQSKVCKDLACLAKNLGNLAIVLVAHSRKEQSGSAPENINDNISGSADIKNSLSCIINWKRDSKNCESNYRMVLISKNRVDGSIRIKNPFVVDYDKSTHTLFSKGDVDEQFYKYRWIEEWKRDCSEEEEVMINEMYARVADEKKAAMENSFYGEELDADNGIIEIDEGDEALEEALKKLGADY</sequence>
<dbReference type="Gene3D" id="3.40.50.300">
    <property type="entry name" value="P-loop containing nucleotide triphosphate hydrolases"/>
    <property type="match status" value="1"/>
</dbReference>
<dbReference type="Proteomes" id="UP000603474">
    <property type="component" value="Unassembled WGS sequence"/>
</dbReference>
<organism evidence="1 2">
    <name type="scientific">Catenibacterium faecis</name>
    <dbReference type="NCBI Taxonomy" id="2764323"/>
    <lineage>
        <taxon>Bacteria</taxon>
        <taxon>Bacillati</taxon>
        <taxon>Bacillota</taxon>
        <taxon>Erysipelotrichia</taxon>
        <taxon>Erysipelotrichales</taxon>
        <taxon>Coprobacillaceae</taxon>
        <taxon>Catenibacterium</taxon>
    </lineage>
</organism>
<protein>
    <submittedName>
        <fullName evidence="1">Uncharacterized protein</fullName>
    </submittedName>
</protein>